<organism evidence="3 4">
    <name type="scientific">Desulfofundulus kuznetsovii (strain DSM 6115 / VKM B-1805 / 17)</name>
    <name type="common">Desulfotomaculum kuznetsovii</name>
    <dbReference type="NCBI Taxonomy" id="760568"/>
    <lineage>
        <taxon>Bacteria</taxon>
        <taxon>Bacillati</taxon>
        <taxon>Bacillota</taxon>
        <taxon>Clostridia</taxon>
        <taxon>Eubacteriales</taxon>
        <taxon>Peptococcaceae</taxon>
        <taxon>Desulfofundulus</taxon>
    </lineage>
</organism>
<protein>
    <submittedName>
        <fullName evidence="3">CRISPR-associated RAMP protein, Cmr6 family</fullName>
    </submittedName>
</protein>
<reference evidence="4" key="1">
    <citation type="submission" date="2011-05" db="EMBL/GenBank/DDBJ databases">
        <title>Complete sequence of Desulfotomaculum kuznetsovii DSM 6115.</title>
        <authorList>
            <person name="Lucas S."/>
            <person name="Han J."/>
            <person name="Lapidus A."/>
            <person name="Cheng J.-F."/>
            <person name="Goodwin L."/>
            <person name="Pitluck S."/>
            <person name="Peters L."/>
            <person name="Mikhailova N."/>
            <person name="Lu M."/>
            <person name="Saunders E."/>
            <person name="Han C."/>
            <person name="Tapia R."/>
            <person name="Land M."/>
            <person name="Hauser L."/>
            <person name="Kyrpides N."/>
            <person name="Ivanova N."/>
            <person name="Pagani I."/>
            <person name="Nazina T."/>
            <person name="Ivanova A."/>
            <person name="Parshina S."/>
            <person name="Kuever J."/>
            <person name="Muyzer G."/>
            <person name="Plugge C."/>
            <person name="Stams A."/>
            <person name="Woyke T."/>
        </authorList>
    </citation>
    <scope>NUCLEOTIDE SEQUENCE [LARGE SCALE GENOMIC DNA]</scope>
    <source>
        <strain evidence="4">DSM 6115 / VKM B-1805 / 17</strain>
    </source>
</reference>
<feature type="domain" description="CRISPR type III-associated protein" evidence="2">
    <location>
        <begin position="76"/>
        <end position="238"/>
    </location>
</feature>
<evidence type="ECO:0000313" key="3">
    <source>
        <dbReference type="EMBL" id="AEG14074.1"/>
    </source>
</evidence>
<dbReference type="KEGG" id="dku:Desku_0450"/>
<gene>
    <name evidence="3" type="ordered locus">Desku_0450</name>
</gene>
<dbReference type="RefSeq" id="WP_013821589.1">
    <property type="nucleotide sequence ID" value="NC_015573.1"/>
</dbReference>
<dbReference type="EMBL" id="CP002770">
    <property type="protein sequence ID" value="AEG14074.1"/>
    <property type="molecule type" value="Genomic_DNA"/>
</dbReference>
<keyword evidence="1" id="KW-0051">Antiviral defense</keyword>
<dbReference type="Proteomes" id="UP000009229">
    <property type="component" value="Chromosome"/>
</dbReference>
<name>A0AAU8PEX5_DESK7</name>
<dbReference type="NCBIfam" id="TIGR01898">
    <property type="entry name" value="cas_TM1791_cmr6"/>
    <property type="match status" value="1"/>
</dbReference>
<proteinExistence type="predicted"/>
<dbReference type="GO" id="GO:0051607">
    <property type="term" value="P:defense response to virus"/>
    <property type="evidence" value="ECO:0007669"/>
    <property type="project" value="UniProtKB-KW"/>
</dbReference>
<dbReference type="AlphaFoldDB" id="A0AAU8PEX5"/>
<evidence type="ECO:0000259" key="2">
    <source>
        <dbReference type="Pfam" id="PF03787"/>
    </source>
</evidence>
<dbReference type="InterPro" id="IPR005537">
    <property type="entry name" value="RAMP_III_fam"/>
</dbReference>
<evidence type="ECO:0000256" key="1">
    <source>
        <dbReference type="ARBA" id="ARBA00023118"/>
    </source>
</evidence>
<dbReference type="PANTHER" id="PTHR39965">
    <property type="entry name" value="CRISPR SYSTEM CMR SUBUNIT CMR6"/>
    <property type="match status" value="1"/>
</dbReference>
<dbReference type="InterPro" id="IPR010172">
    <property type="entry name" value="CRISPR-assoc_prot_TM1791"/>
</dbReference>
<keyword evidence="4" id="KW-1185">Reference proteome</keyword>
<accession>A0AAU8PEX5</accession>
<dbReference type="Pfam" id="PF03787">
    <property type="entry name" value="RAMPs"/>
    <property type="match status" value="1"/>
</dbReference>
<evidence type="ECO:0000313" key="4">
    <source>
        <dbReference type="Proteomes" id="UP000009229"/>
    </source>
</evidence>
<sequence length="323" mass="36200">MSTRRACLASARKTPTTNAGLWLDKFIRNQAREDKDSRHDLVREVSDIPVPEEYSRWFERWQRVLQDFGAACRVAEVLGRMAVGLGEESVLETSVALHHTYGVPYIPGSALKGLAASFARQYLGDDWQADTRAYKAVFGDTDTAGYVIFFDALPLPGSRLLYPDVITVHHEGYYQKGDMPPADWDSPNPVPFLSATGKYLVALAGPGAWVKAAFEILQYALLNLGVGAKTSSGYGRLRLESVPPITGVEDRKVDQLINQIRALRTSEVAGRIQAFYEQWRKLEVGPEHKRRIAEAIVAKVKEVGREKQSRDKDWYKELLESLC</sequence>
<dbReference type="PANTHER" id="PTHR39965:SF1">
    <property type="entry name" value="CRISPR SYSTEM CMR SUBUNIT CMR6"/>
    <property type="match status" value="1"/>
</dbReference>